<dbReference type="OrthoDB" id="3404679at2"/>
<feature type="transmembrane region" description="Helical" evidence="2">
    <location>
        <begin position="265"/>
        <end position="286"/>
    </location>
</feature>
<dbReference type="AlphaFoldDB" id="A0A1Q4H613"/>
<dbReference type="Pfam" id="PF19040">
    <property type="entry name" value="SGNH"/>
    <property type="match status" value="1"/>
</dbReference>
<evidence type="ECO:0000259" key="3">
    <source>
        <dbReference type="Pfam" id="PF01757"/>
    </source>
</evidence>
<feature type="domain" description="SGNH" evidence="4">
    <location>
        <begin position="502"/>
        <end position="730"/>
    </location>
</feature>
<keyword evidence="5" id="KW-0012">Acyltransferase</keyword>
<feature type="transmembrane region" description="Helical" evidence="2">
    <location>
        <begin position="58"/>
        <end position="78"/>
    </location>
</feature>
<dbReference type="Pfam" id="PF01757">
    <property type="entry name" value="Acyl_transf_3"/>
    <property type="match status" value="1"/>
</dbReference>
<keyword evidence="6" id="KW-1185">Reference proteome</keyword>
<evidence type="ECO:0000313" key="6">
    <source>
        <dbReference type="Proteomes" id="UP000220340"/>
    </source>
</evidence>
<evidence type="ECO:0000313" key="5">
    <source>
        <dbReference type="EMBL" id="PEG53081.1"/>
    </source>
</evidence>
<dbReference type="GO" id="GO:0009103">
    <property type="term" value="P:lipopolysaccharide biosynthetic process"/>
    <property type="evidence" value="ECO:0007669"/>
    <property type="project" value="TreeGrafter"/>
</dbReference>
<organism evidence="5 6">
    <name type="scientific">Mycolicibacterium diernhoferi</name>
    <dbReference type="NCBI Taxonomy" id="1801"/>
    <lineage>
        <taxon>Bacteria</taxon>
        <taxon>Bacillati</taxon>
        <taxon>Actinomycetota</taxon>
        <taxon>Actinomycetes</taxon>
        <taxon>Mycobacteriales</taxon>
        <taxon>Mycobacteriaceae</taxon>
        <taxon>Mycolicibacterium</taxon>
    </lineage>
</organism>
<dbReference type="InterPro" id="IPR050879">
    <property type="entry name" value="Acyltransferase_3"/>
</dbReference>
<dbReference type="RefSeq" id="WP_073858990.1">
    <property type="nucleotide sequence ID" value="NZ_CP080332.1"/>
</dbReference>
<accession>A0A1Q4H613</accession>
<feature type="transmembrane region" description="Helical" evidence="2">
    <location>
        <begin position="209"/>
        <end position="230"/>
    </location>
</feature>
<feature type="transmembrane region" description="Helical" evidence="2">
    <location>
        <begin position="396"/>
        <end position="416"/>
    </location>
</feature>
<evidence type="ECO:0000256" key="2">
    <source>
        <dbReference type="SAM" id="Phobius"/>
    </source>
</evidence>
<feature type="transmembrane region" description="Helical" evidence="2">
    <location>
        <begin position="99"/>
        <end position="119"/>
    </location>
</feature>
<feature type="transmembrane region" description="Helical" evidence="2">
    <location>
        <begin position="242"/>
        <end position="258"/>
    </location>
</feature>
<dbReference type="InterPro" id="IPR002656">
    <property type="entry name" value="Acyl_transf_3_dom"/>
</dbReference>
<keyword evidence="2" id="KW-0812">Transmembrane</keyword>
<protein>
    <submittedName>
        <fullName evidence="5">Acyltransferase</fullName>
    </submittedName>
</protein>
<dbReference type="PANTHER" id="PTHR23028">
    <property type="entry name" value="ACETYLTRANSFERASE"/>
    <property type="match status" value="1"/>
</dbReference>
<dbReference type="GO" id="GO:0016020">
    <property type="term" value="C:membrane"/>
    <property type="evidence" value="ECO:0007669"/>
    <property type="project" value="TreeGrafter"/>
</dbReference>
<evidence type="ECO:0000256" key="1">
    <source>
        <dbReference type="SAM" id="MobiDB-lite"/>
    </source>
</evidence>
<feature type="transmembrane region" description="Helical" evidence="2">
    <location>
        <begin position="292"/>
        <end position="313"/>
    </location>
</feature>
<dbReference type="GO" id="GO:0016747">
    <property type="term" value="F:acyltransferase activity, transferring groups other than amino-acyl groups"/>
    <property type="evidence" value="ECO:0007669"/>
    <property type="project" value="InterPro"/>
</dbReference>
<reference evidence="5 6" key="1">
    <citation type="submission" date="2017-10" db="EMBL/GenBank/DDBJ databases">
        <title>The new phylogeny of genus Mycobacterium.</title>
        <authorList>
            <person name="Tortoli E."/>
            <person name="Trovato A."/>
            <person name="Cirillo D.M."/>
        </authorList>
    </citation>
    <scope>NUCLEOTIDE SEQUENCE [LARGE SCALE GENOMIC DNA]</scope>
    <source>
        <strain evidence="5 6">IP141170001</strain>
    </source>
</reference>
<name>A0A1Q4H613_9MYCO</name>
<dbReference type="PANTHER" id="PTHR23028:SF53">
    <property type="entry name" value="ACYL_TRANSF_3 DOMAIN-CONTAINING PROTEIN"/>
    <property type="match status" value="1"/>
</dbReference>
<feature type="transmembrane region" description="Helical" evidence="2">
    <location>
        <begin position="320"/>
        <end position="339"/>
    </location>
</feature>
<gene>
    <name evidence="5" type="ORF">CRI78_17995</name>
</gene>
<keyword evidence="2" id="KW-1133">Transmembrane helix</keyword>
<feature type="domain" description="Acyltransferase 3" evidence="3">
    <location>
        <begin position="33"/>
        <end position="374"/>
    </location>
</feature>
<dbReference type="InterPro" id="IPR043968">
    <property type="entry name" value="SGNH"/>
</dbReference>
<proteinExistence type="predicted"/>
<comment type="caution">
    <text evidence="5">The sequence shown here is derived from an EMBL/GenBank/DDBJ whole genome shotgun (WGS) entry which is preliminary data.</text>
</comment>
<feature type="region of interest" description="Disordered" evidence="1">
    <location>
        <begin position="1"/>
        <end position="26"/>
    </location>
</feature>
<keyword evidence="5" id="KW-0808">Transferase</keyword>
<dbReference type="EMBL" id="PDCR01000023">
    <property type="protein sequence ID" value="PEG53081.1"/>
    <property type="molecule type" value="Genomic_DNA"/>
</dbReference>
<feature type="transmembrane region" description="Helical" evidence="2">
    <location>
        <begin position="351"/>
        <end position="375"/>
    </location>
</feature>
<dbReference type="STRING" id="1801.BRW64_24090"/>
<evidence type="ECO:0000259" key="4">
    <source>
        <dbReference type="Pfam" id="PF19040"/>
    </source>
</evidence>
<dbReference type="Proteomes" id="UP000220340">
    <property type="component" value="Unassembled WGS sequence"/>
</dbReference>
<feature type="transmembrane region" description="Helical" evidence="2">
    <location>
        <begin position="173"/>
        <end position="189"/>
    </location>
</feature>
<sequence>MASVAVSTTDQREPTRPPELNPQASAAKSFRPDIEGLRAVAVLAVVLFHADLPGLGGGFVGVDVFFVISGFLITGLLWREASTSGSVRLRNFFAARARRLLPASALVGVVTMIAAALLLPPLQVRSVTIDGITSALYISNYWFIGSGVKYFGHQSVLSPSPFQHYWSLGVEEQFYLVWPLLIIGTAWIIRRRRKHTDKTGATASVRPYLVVLALVAIGSWALSVFFTYLIPPLAFFSLPTRAWQLAAGGLIALTVIYWRRLPAPAAAFLGWTGLVLILVACTQLTGETRYPGFAAMVPTLGAVLVIGAGCAAPTQGCGRLLGLATMGWIGRVSYSWYLWHWPVLVLTPPLLGHQVGLSTKLAAVLVSLGLALLTLRYVENPLRFADRIRNSPRAGLSLGAVSTAIAVAVGAVLMTWTPHPVGHGPAIKPVTITSTPVPPGSSLAAYDAEVADVFDQVQAAVANSLDVEQVPSNLDPPLTDQGAQQMGILTKGCLRVLPFDSSHPECVAGDTSSDTTVALIGDSRAAMFNPAFLQLADQRHWRLIMMAKAGCPITDLRINAHFNRLAEQMQRCAAWREGILARLAVEKPQLIVVSTSRAYDADGAHVLIPGLKRYDQAWLDSLNGLVRELRGTGAKALVLGTTPDPPGPVPLCLSGHLDDATACTARRNPAHGPGLEAERAATEAAGGQYADVTDLFCSADRCPSIIGNTMVYFDAGHLTRQYAELLTPAMGALADRALAHD</sequence>
<keyword evidence="2" id="KW-0472">Membrane</keyword>